<dbReference type="InterPro" id="IPR011009">
    <property type="entry name" value="Kinase-like_dom_sf"/>
</dbReference>
<dbReference type="GO" id="GO:0004713">
    <property type="term" value="F:protein tyrosine kinase activity"/>
    <property type="evidence" value="ECO:0007669"/>
    <property type="project" value="InterPro"/>
</dbReference>
<protein>
    <recommendedName>
        <fullName evidence="4">dual-specificity kinase</fullName>
        <ecNumber evidence="4">2.7.12.1</ecNumber>
    </recommendedName>
</protein>
<dbReference type="PRINTS" id="PR00109">
    <property type="entry name" value="TYRKINASE"/>
</dbReference>
<evidence type="ECO:0000256" key="5">
    <source>
        <dbReference type="ARBA" id="ARBA00022527"/>
    </source>
</evidence>
<evidence type="ECO:0000256" key="1">
    <source>
        <dbReference type="ARBA" id="ARBA00001936"/>
    </source>
</evidence>
<dbReference type="GO" id="GO:0004712">
    <property type="term" value="F:protein serine/threonine/tyrosine kinase activity"/>
    <property type="evidence" value="ECO:0007669"/>
    <property type="project" value="UniProtKB-EC"/>
</dbReference>
<dbReference type="SMART" id="SM00219">
    <property type="entry name" value="TyrKc"/>
    <property type="match status" value="1"/>
</dbReference>
<feature type="region of interest" description="Disordered" evidence="14">
    <location>
        <begin position="1"/>
        <end position="36"/>
    </location>
</feature>
<dbReference type="InterPro" id="IPR008266">
    <property type="entry name" value="Tyr_kinase_AS"/>
</dbReference>
<evidence type="ECO:0000256" key="7">
    <source>
        <dbReference type="ARBA" id="ARBA00022741"/>
    </source>
</evidence>
<keyword evidence="10" id="KW-0464">Manganese</keyword>
<evidence type="ECO:0000256" key="9">
    <source>
        <dbReference type="ARBA" id="ARBA00022840"/>
    </source>
</evidence>
<comment type="cofactor">
    <cofactor evidence="2">
        <name>Mg(2+)</name>
        <dbReference type="ChEBI" id="CHEBI:18420"/>
    </cofactor>
</comment>
<feature type="compositionally biased region" description="Acidic residues" evidence="14">
    <location>
        <begin position="17"/>
        <end position="28"/>
    </location>
</feature>
<comment type="caution">
    <text evidence="16">The sequence shown here is derived from an EMBL/GenBank/DDBJ whole genome shotgun (WGS) entry which is preliminary data.</text>
</comment>
<keyword evidence="9" id="KW-0067">ATP-binding</keyword>
<comment type="cofactor">
    <cofactor evidence="1">
        <name>Mn(2+)</name>
        <dbReference type="ChEBI" id="CHEBI:29035"/>
    </cofactor>
</comment>
<evidence type="ECO:0000256" key="2">
    <source>
        <dbReference type="ARBA" id="ARBA00001946"/>
    </source>
</evidence>
<dbReference type="PANTHER" id="PTHR46485">
    <property type="entry name" value="LIM DOMAIN KINASE 1"/>
    <property type="match status" value="1"/>
</dbReference>
<evidence type="ECO:0000313" key="16">
    <source>
        <dbReference type="EMBL" id="CAB3997473.1"/>
    </source>
</evidence>
<dbReference type="InterPro" id="IPR017441">
    <property type="entry name" value="Protein_kinase_ATP_BS"/>
</dbReference>
<keyword evidence="7" id="KW-0547">Nucleotide-binding</keyword>
<evidence type="ECO:0000256" key="4">
    <source>
        <dbReference type="ARBA" id="ARBA00013203"/>
    </source>
</evidence>
<dbReference type="InterPro" id="IPR001245">
    <property type="entry name" value="Ser-Thr/Tyr_kinase_cat_dom"/>
</dbReference>
<dbReference type="PROSITE" id="PS00107">
    <property type="entry name" value="PROTEIN_KINASE_ATP"/>
    <property type="match status" value="1"/>
</dbReference>
<dbReference type="GO" id="GO:0005524">
    <property type="term" value="F:ATP binding"/>
    <property type="evidence" value="ECO:0007669"/>
    <property type="project" value="UniProtKB-UniRule"/>
</dbReference>
<evidence type="ECO:0000256" key="3">
    <source>
        <dbReference type="ARBA" id="ARBA00005843"/>
    </source>
</evidence>
<dbReference type="GO" id="GO:0005737">
    <property type="term" value="C:cytoplasm"/>
    <property type="evidence" value="ECO:0007669"/>
    <property type="project" value="TreeGrafter"/>
</dbReference>
<dbReference type="OrthoDB" id="20134at2759"/>
<comment type="catalytic activity">
    <reaction evidence="12">
        <text>L-threonyl-[protein] + ATP = O-phospho-L-threonyl-[protein] + ADP + H(+)</text>
        <dbReference type="Rhea" id="RHEA:46608"/>
        <dbReference type="Rhea" id="RHEA-COMP:11060"/>
        <dbReference type="Rhea" id="RHEA-COMP:11605"/>
        <dbReference type="ChEBI" id="CHEBI:15378"/>
        <dbReference type="ChEBI" id="CHEBI:30013"/>
        <dbReference type="ChEBI" id="CHEBI:30616"/>
        <dbReference type="ChEBI" id="CHEBI:61977"/>
        <dbReference type="ChEBI" id="CHEBI:456216"/>
        <dbReference type="EC" id="2.7.12.1"/>
    </reaction>
</comment>
<evidence type="ECO:0000256" key="11">
    <source>
        <dbReference type="ARBA" id="ARBA00049003"/>
    </source>
</evidence>
<dbReference type="PROSITE" id="PS00109">
    <property type="entry name" value="PROTEIN_KINASE_TYR"/>
    <property type="match status" value="1"/>
</dbReference>
<feature type="region of interest" description="Disordered" evidence="14">
    <location>
        <begin position="534"/>
        <end position="568"/>
    </location>
</feature>
<dbReference type="Pfam" id="PF07714">
    <property type="entry name" value="PK_Tyr_Ser-Thr"/>
    <property type="match status" value="1"/>
</dbReference>
<dbReference type="Gene3D" id="1.10.510.10">
    <property type="entry name" value="Transferase(Phosphotransferase) domain 1"/>
    <property type="match status" value="1"/>
</dbReference>
<evidence type="ECO:0000259" key="15">
    <source>
        <dbReference type="PROSITE" id="PS50011"/>
    </source>
</evidence>
<dbReference type="PROSITE" id="PS50011">
    <property type="entry name" value="PROTEIN_KINASE_DOM"/>
    <property type="match status" value="1"/>
</dbReference>
<dbReference type="InterPro" id="IPR020635">
    <property type="entry name" value="Tyr_kinase_cat_dom"/>
</dbReference>
<dbReference type="Gene3D" id="3.30.200.20">
    <property type="entry name" value="Phosphorylase Kinase, domain 1"/>
    <property type="match status" value="1"/>
</dbReference>
<comment type="catalytic activity">
    <reaction evidence="11">
        <text>L-seryl-[protein] + ATP = O-phospho-L-seryl-[protein] + ADP + H(+)</text>
        <dbReference type="Rhea" id="RHEA:17989"/>
        <dbReference type="Rhea" id="RHEA-COMP:9863"/>
        <dbReference type="Rhea" id="RHEA-COMP:11604"/>
        <dbReference type="ChEBI" id="CHEBI:15378"/>
        <dbReference type="ChEBI" id="CHEBI:29999"/>
        <dbReference type="ChEBI" id="CHEBI:30616"/>
        <dbReference type="ChEBI" id="CHEBI:83421"/>
        <dbReference type="ChEBI" id="CHEBI:456216"/>
        <dbReference type="EC" id="2.7.12.1"/>
    </reaction>
</comment>
<evidence type="ECO:0000313" key="17">
    <source>
        <dbReference type="Proteomes" id="UP001152795"/>
    </source>
</evidence>
<dbReference type="EC" id="2.7.12.1" evidence="4"/>
<keyword evidence="17" id="KW-1185">Reference proteome</keyword>
<sequence length="708" mass="80037">MAENSEIRLECRLSAPDVEEDTETDVLDDPSPYESDTEEVDIDSFVKSIPHDVNDWEIYHADSLTLEKIGDGFFGDIYKATDSKTGKIFVIKTMKKATKMKLMCAEIRLMARLKHPNILRFLGVCLDTSGIHLLTEYMEIGNLEEVVEDSREPLPWSLRMKLAHDISKGMAYLHSVGVIHRDLASKNVLISNESNGYTAVVADFGLAAKIPSRKKKLKVVGSPYWMAPEVLRHDQYNETVDIFSYGIILCEIIGRVHSSPEEIPRTNHFGLDVDKFRELVLGCPPEFLQLAVCCCQLDPQSRPPFELTARFLEYIRQLEIVVGSPTMLIQDTRHGSQRMSANIEDWIIDSKKTLETPVKNIHSWDEDCVCENGAAPITNGSKKTLETHVKIIHSWDEDCVCENGAAPITNGSTDGAKPVEEDKLHSDVTPCRRGHSNKRHSFFAGLRYKYFKPHVDTEDLVKNTPSKLAGFFTRVLHVQKKHKFDGRKKSRSKTTYDVVDDRPRLRSFRMFLTHKERSASDACFHGNKEISSRDYLRPDSVDPSCSNFAEQDNASNTQSPMTTPRSEASASTACSCRSSYEEGTPTASSCTTPYAERRQTAVSPVPMGEYEDTDNPSSCENDDPYLATWSESSFREGIKTSQSTDINGFHVSKPIPRCFSESDVEALRVTAKDKTKTFTPRQSPQKTKHKRNWNIFSFFHRGKEKQKT</sequence>
<evidence type="ECO:0000256" key="12">
    <source>
        <dbReference type="ARBA" id="ARBA00049308"/>
    </source>
</evidence>
<keyword evidence="6" id="KW-0808">Transferase</keyword>
<dbReference type="InterPro" id="IPR050940">
    <property type="entry name" value="Actin_reg-Ser/Thr_kinase"/>
</dbReference>
<feature type="domain" description="Protein kinase" evidence="15">
    <location>
        <begin position="63"/>
        <end position="315"/>
    </location>
</feature>
<gene>
    <name evidence="16" type="ORF">PACLA_8A010250</name>
</gene>
<evidence type="ECO:0000256" key="14">
    <source>
        <dbReference type="SAM" id="MobiDB-lite"/>
    </source>
</evidence>
<dbReference type="GO" id="GO:0046872">
    <property type="term" value="F:metal ion binding"/>
    <property type="evidence" value="ECO:0007669"/>
    <property type="project" value="UniProtKB-KW"/>
</dbReference>
<dbReference type="GO" id="GO:0004674">
    <property type="term" value="F:protein serine/threonine kinase activity"/>
    <property type="evidence" value="ECO:0007669"/>
    <property type="project" value="UniProtKB-KW"/>
</dbReference>
<reference evidence="16" key="1">
    <citation type="submission" date="2020-04" db="EMBL/GenBank/DDBJ databases">
        <authorList>
            <person name="Alioto T."/>
            <person name="Alioto T."/>
            <person name="Gomez Garrido J."/>
        </authorList>
    </citation>
    <scope>NUCLEOTIDE SEQUENCE</scope>
    <source>
        <strain evidence="16">A484AB</strain>
    </source>
</reference>
<feature type="region of interest" description="Disordered" evidence="14">
    <location>
        <begin position="602"/>
        <end position="625"/>
    </location>
</feature>
<dbReference type="Proteomes" id="UP001152795">
    <property type="component" value="Unassembled WGS sequence"/>
</dbReference>
<comment type="similarity">
    <text evidence="3">Belongs to the protein kinase superfamily. TKL Ser/Thr protein kinase family.</text>
</comment>
<dbReference type="GO" id="GO:0005634">
    <property type="term" value="C:nucleus"/>
    <property type="evidence" value="ECO:0007669"/>
    <property type="project" value="TreeGrafter"/>
</dbReference>
<feature type="compositionally biased region" description="Polar residues" evidence="14">
    <location>
        <begin position="543"/>
        <end position="564"/>
    </location>
</feature>
<keyword evidence="5" id="KW-0723">Serine/threonine-protein kinase</keyword>
<dbReference type="GO" id="GO:0030036">
    <property type="term" value="P:actin cytoskeleton organization"/>
    <property type="evidence" value="ECO:0007669"/>
    <property type="project" value="TreeGrafter"/>
</dbReference>
<organism evidence="16 17">
    <name type="scientific">Paramuricea clavata</name>
    <name type="common">Red gorgonian</name>
    <name type="synonym">Violescent sea-whip</name>
    <dbReference type="NCBI Taxonomy" id="317549"/>
    <lineage>
        <taxon>Eukaryota</taxon>
        <taxon>Metazoa</taxon>
        <taxon>Cnidaria</taxon>
        <taxon>Anthozoa</taxon>
        <taxon>Octocorallia</taxon>
        <taxon>Malacalcyonacea</taxon>
        <taxon>Plexauridae</taxon>
        <taxon>Paramuricea</taxon>
    </lineage>
</organism>
<dbReference type="SUPFAM" id="SSF56112">
    <property type="entry name" value="Protein kinase-like (PK-like)"/>
    <property type="match status" value="1"/>
</dbReference>
<dbReference type="AlphaFoldDB" id="A0A7D9E123"/>
<evidence type="ECO:0000256" key="8">
    <source>
        <dbReference type="ARBA" id="ARBA00022777"/>
    </source>
</evidence>
<feature type="compositionally biased region" description="Basic and acidic residues" evidence="14">
    <location>
        <begin position="1"/>
        <end position="11"/>
    </location>
</feature>
<evidence type="ECO:0000256" key="6">
    <source>
        <dbReference type="ARBA" id="ARBA00022679"/>
    </source>
</evidence>
<dbReference type="FunFam" id="1.10.510.10:FF:000202">
    <property type="entry name" value="Dual specificity testis-specific protein kinase 2"/>
    <property type="match status" value="1"/>
</dbReference>
<dbReference type="InterPro" id="IPR000719">
    <property type="entry name" value="Prot_kinase_dom"/>
</dbReference>
<dbReference type="EMBL" id="CACRXK020003107">
    <property type="protein sequence ID" value="CAB3997473.1"/>
    <property type="molecule type" value="Genomic_DNA"/>
</dbReference>
<comment type="catalytic activity">
    <reaction evidence="13">
        <text>L-tyrosyl-[protein] + ATP = O-phospho-L-tyrosyl-[protein] + ADP + H(+)</text>
        <dbReference type="Rhea" id="RHEA:10596"/>
        <dbReference type="Rhea" id="RHEA-COMP:10136"/>
        <dbReference type="Rhea" id="RHEA-COMP:20101"/>
        <dbReference type="ChEBI" id="CHEBI:15378"/>
        <dbReference type="ChEBI" id="CHEBI:30616"/>
        <dbReference type="ChEBI" id="CHEBI:46858"/>
        <dbReference type="ChEBI" id="CHEBI:61978"/>
        <dbReference type="ChEBI" id="CHEBI:456216"/>
        <dbReference type="EC" id="2.7.12.1"/>
    </reaction>
</comment>
<evidence type="ECO:0000256" key="10">
    <source>
        <dbReference type="ARBA" id="ARBA00023211"/>
    </source>
</evidence>
<accession>A0A7D9E123</accession>
<evidence type="ECO:0000256" key="13">
    <source>
        <dbReference type="ARBA" id="ARBA00051680"/>
    </source>
</evidence>
<keyword evidence="8 16" id="KW-0418">Kinase</keyword>
<feature type="region of interest" description="Disordered" evidence="14">
    <location>
        <begin position="671"/>
        <end position="690"/>
    </location>
</feature>
<dbReference type="PANTHER" id="PTHR46485:SF5">
    <property type="entry name" value="CENTER DIVIDER, ISOFORM A"/>
    <property type="match status" value="1"/>
</dbReference>
<name>A0A7D9E123_PARCT</name>
<proteinExistence type="inferred from homology"/>